<dbReference type="OrthoDB" id="7282513at2"/>
<evidence type="ECO:0000313" key="2">
    <source>
        <dbReference type="Proteomes" id="UP000264120"/>
    </source>
</evidence>
<sequence length="118" mass="13010">MQENTPFRPPPEIQIRHLTGIDAQTGQFPPDVFAQIRQALSVGISNLARQGMTAQDVTRIVFILSETEGFNACFPLLHDLFGRTCPATTLRLVSHFDTPGQLAEIELIALPEHEATDA</sequence>
<dbReference type="Gene3D" id="3.30.1330.40">
    <property type="entry name" value="RutC-like"/>
    <property type="match status" value="1"/>
</dbReference>
<dbReference type="PANTHER" id="PTHR43857:SF1">
    <property type="entry name" value="YJGH FAMILY PROTEIN"/>
    <property type="match status" value="1"/>
</dbReference>
<dbReference type="PANTHER" id="PTHR43857">
    <property type="entry name" value="BLR7761 PROTEIN"/>
    <property type="match status" value="1"/>
</dbReference>
<dbReference type="SUPFAM" id="SSF55298">
    <property type="entry name" value="YjgF-like"/>
    <property type="match status" value="1"/>
</dbReference>
<dbReference type="KEGG" id="ksc:CD178_01125"/>
<dbReference type="InterPro" id="IPR035959">
    <property type="entry name" value="RutC-like_sf"/>
</dbReference>
<reference evidence="1 2" key="1">
    <citation type="submission" date="2017-08" db="EMBL/GenBank/DDBJ databases">
        <title>Complete genome sequence of Gluconacetobacter saccharivorans CV1 isolated from Fermented Vinegar.</title>
        <authorList>
            <person name="Kim S.-Y."/>
        </authorList>
    </citation>
    <scope>NUCLEOTIDE SEQUENCE [LARGE SCALE GENOMIC DNA]</scope>
    <source>
        <strain evidence="1 2">CV1</strain>
    </source>
</reference>
<dbReference type="EMBL" id="CP023036">
    <property type="protein sequence ID" value="AXY21918.1"/>
    <property type="molecule type" value="Genomic_DNA"/>
</dbReference>
<proteinExistence type="predicted"/>
<evidence type="ECO:0000313" key="1">
    <source>
        <dbReference type="EMBL" id="AXY21918.1"/>
    </source>
</evidence>
<keyword evidence="2" id="KW-1185">Reference proteome</keyword>
<protein>
    <submittedName>
        <fullName evidence="1">Uncharacterized protein</fullName>
    </submittedName>
</protein>
<dbReference type="RefSeq" id="WP_110546832.1">
    <property type="nucleotide sequence ID" value="NZ_CP023036.1"/>
</dbReference>
<gene>
    <name evidence="1" type="ORF">CD178_01125</name>
</gene>
<name>A0A347WAM5_9PROT</name>
<accession>A0A347WAM5</accession>
<dbReference type="Proteomes" id="UP000264120">
    <property type="component" value="Chromosome"/>
</dbReference>
<organism evidence="1 2">
    <name type="scientific">Komagataeibacter saccharivorans</name>
    <dbReference type="NCBI Taxonomy" id="265959"/>
    <lineage>
        <taxon>Bacteria</taxon>
        <taxon>Pseudomonadati</taxon>
        <taxon>Pseudomonadota</taxon>
        <taxon>Alphaproteobacteria</taxon>
        <taxon>Acetobacterales</taxon>
        <taxon>Acetobacteraceae</taxon>
        <taxon>Komagataeibacter</taxon>
    </lineage>
</organism>
<dbReference type="AlphaFoldDB" id="A0A347WAM5"/>